<dbReference type="AlphaFoldDB" id="A0ABD3LWM3"/>
<comment type="caution">
    <text evidence="2">The sequence shown here is derived from an EMBL/GenBank/DDBJ whole genome shotgun (WGS) entry which is preliminary data.</text>
</comment>
<feature type="region of interest" description="Disordered" evidence="1">
    <location>
        <begin position="58"/>
        <end position="136"/>
    </location>
</feature>
<reference evidence="2 3" key="1">
    <citation type="submission" date="2024-11" db="EMBL/GenBank/DDBJ databases">
        <title>Chromosome-level genome assembly of Eucalyptus globulus Labill. provides insights into its genome evolution.</title>
        <authorList>
            <person name="Li X."/>
        </authorList>
    </citation>
    <scope>NUCLEOTIDE SEQUENCE [LARGE SCALE GENOMIC DNA]</scope>
    <source>
        <strain evidence="2">CL2024</strain>
        <tissue evidence="2">Fresh tender leaves</tissue>
    </source>
</reference>
<name>A0ABD3LWM3_EUCGL</name>
<gene>
    <name evidence="2" type="ORF">ACJRO7_002789</name>
</gene>
<feature type="compositionally biased region" description="Polar residues" evidence="1">
    <location>
        <begin position="126"/>
        <end position="136"/>
    </location>
</feature>
<organism evidence="2 3">
    <name type="scientific">Eucalyptus globulus</name>
    <name type="common">Tasmanian blue gum</name>
    <dbReference type="NCBI Taxonomy" id="34317"/>
    <lineage>
        <taxon>Eukaryota</taxon>
        <taxon>Viridiplantae</taxon>
        <taxon>Streptophyta</taxon>
        <taxon>Embryophyta</taxon>
        <taxon>Tracheophyta</taxon>
        <taxon>Spermatophyta</taxon>
        <taxon>Magnoliopsida</taxon>
        <taxon>eudicotyledons</taxon>
        <taxon>Gunneridae</taxon>
        <taxon>Pentapetalae</taxon>
        <taxon>rosids</taxon>
        <taxon>malvids</taxon>
        <taxon>Myrtales</taxon>
        <taxon>Myrtaceae</taxon>
        <taxon>Myrtoideae</taxon>
        <taxon>Eucalypteae</taxon>
        <taxon>Eucalyptus</taxon>
    </lineage>
</organism>
<evidence type="ECO:0000313" key="2">
    <source>
        <dbReference type="EMBL" id="KAL3755802.1"/>
    </source>
</evidence>
<sequence length="136" mass="14938">MDSHAPSTPSGGGGGGGGTWWTDEKHLHFLNSLESSFLRAMFVRRSNRPVLRLDRQLPDSCESTCDSAPRRTRKTRTRRDICRSGGPAAAKKPRRSRHSRNPPCDDDQVVPQIAKSAAGEDEEDPTSLQATQGRPT</sequence>
<feature type="compositionally biased region" description="Basic residues" evidence="1">
    <location>
        <begin position="91"/>
        <end position="100"/>
    </location>
</feature>
<proteinExistence type="predicted"/>
<evidence type="ECO:0000256" key="1">
    <source>
        <dbReference type="SAM" id="MobiDB-lite"/>
    </source>
</evidence>
<evidence type="ECO:0000313" key="3">
    <source>
        <dbReference type="Proteomes" id="UP001634007"/>
    </source>
</evidence>
<accession>A0ABD3LWM3</accession>
<keyword evidence="3" id="KW-1185">Reference proteome</keyword>
<protein>
    <submittedName>
        <fullName evidence="2">Uncharacterized protein</fullName>
    </submittedName>
</protein>
<dbReference type="EMBL" id="JBJKBG010000001">
    <property type="protein sequence ID" value="KAL3755802.1"/>
    <property type="molecule type" value="Genomic_DNA"/>
</dbReference>
<dbReference type="Proteomes" id="UP001634007">
    <property type="component" value="Unassembled WGS sequence"/>
</dbReference>